<keyword evidence="3" id="KW-1185">Reference proteome</keyword>
<organism evidence="2 3">
    <name type="scientific">Metapseudomonas resinovorans</name>
    <name type="common">Pseudomonas resinovorans</name>
    <dbReference type="NCBI Taxonomy" id="53412"/>
    <lineage>
        <taxon>Bacteria</taxon>
        <taxon>Pseudomonadati</taxon>
        <taxon>Pseudomonadota</taxon>
        <taxon>Gammaproteobacteria</taxon>
        <taxon>Pseudomonadales</taxon>
        <taxon>Pseudomonadaceae</taxon>
        <taxon>Metapseudomonas</taxon>
    </lineage>
</organism>
<dbReference type="Proteomes" id="UP001211689">
    <property type="component" value="Unassembled WGS sequence"/>
</dbReference>
<keyword evidence="1" id="KW-1133">Transmembrane helix</keyword>
<evidence type="ECO:0000313" key="2">
    <source>
        <dbReference type="EMBL" id="MDA8486263.1"/>
    </source>
</evidence>
<keyword evidence="1" id="KW-0472">Membrane</keyword>
<comment type="caution">
    <text evidence="2">The sequence shown here is derived from an EMBL/GenBank/DDBJ whole genome shotgun (WGS) entry which is preliminary data.</text>
</comment>
<sequence length="93" mass="10152">MNKFLKAGCLAIYSLALVGLFTALPFGAERPLCYAAVILLGAHALEALVMFGHVRRYPGSLAVSLLLALLFGFLHWGPLRQQRGGVGERQWRA</sequence>
<dbReference type="RefSeq" id="WP_271472235.1">
    <property type="nucleotide sequence ID" value="NZ_JANEWF010000043.1"/>
</dbReference>
<evidence type="ECO:0000313" key="3">
    <source>
        <dbReference type="Proteomes" id="UP001211689"/>
    </source>
</evidence>
<name>A0ABT4YBI8_METRE</name>
<reference evidence="2 3" key="1">
    <citation type="submission" date="2022-07" db="EMBL/GenBank/DDBJ databases">
        <title>Genome Analysis of Selected Gammaproteobacteria from Nigerian Food snails.</title>
        <authorList>
            <person name="Okafor A.C."/>
        </authorList>
    </citation>
    <scope>NUCLEOTIDE SEQUENCE [LARGE SCALE GENOMIC DNA]</scope>
    <source>
        <strain evidence="2 3">Awg 2</strain>
    </source>
</reference>
<dbReference type="EMBL" id="JANEWF010000043">
    <property type="protein sequence ID" value="MDA8486263.1"/>
    <property type="molecule type" value="Genomic_DNA"/>
</dbReference>
<feature type="transmembrane region" description="Helical" evidence="1">
    <location>
        <begin position="34"/>
        <end position="54"/>
    </location>
</feature>
<keyword evidence="1" id="KW-0812">Transmembrane</keyword>
<feature type="transmembrane region" description="Helical" evidence="1">
    <location>
        <begin position="61"/>
        <end position="79"/>
    </location>
</feature>
<protein>
    <recommendedName>
        <fullName evidence="4">DUF1145 domain-containing protein</fullName>
    </recommendedName>
</protein>
<accession>A0ABT4YBI8</accession>
<feature type="transmembrane region" description="Helical" evidence="1">
    <location>
        <begin position="7"/>
        <end position="28"/>
    </location>
</feature>
<gene>
    <name evidence="2" type="ORF">NNO07_24625</name>
</gene>
<evidence type="ECO:0000256" key="1">
    <source>
        <dbReference type="SAM" id="Phobius"/>
    </source>
</evidence>
<proteinExistence type="predicted"/>
<evidence type="ECO:0008006" key="4">
    <source>
        <dbReference type="Google" id="ProtNLM"/>
    </source>
</evidence>